<dbReference type="InterPro" id="IPR027417">
    <property type="entry name" value="P-loop_NTPase"/>
</dbReference>
<accession>A0ABU9Y1T7</accession>
<dbReference type="Gene3D" id="3.40.50.300">
    <property type="entry name" value="P-loop containing nucleotide triphosphate hydrolases"/>
    <property type="match status" value="1"/>
</dbReference>
<keyword evidence="3" id="KW-1185">Reference proteome</keyword>
<evidence type="ECO:0000313" key="2">
    <source>
        <dbReference type="EMBL" id="MEN2789722.1"/>
    </source>
</evidence>
<feature type="domain" description="Sulphotransferase Stf0" evidence="1">
    <location>
        <begin position="34"/>
        <end position="274"/>
    </location>
</feature>
<evidence type="ECO:0000259" key="1">
    <source>
        <dbReference type="Pfam" id="PF09037"/>
    </source>
</evidence>
<sequence length="286" mass="31604">MMDLPSTDPASEPYDLATAGHDYPAWHGAPRRSIVICTHPRSGSTLLGEALYFAGGLGCPLEYFHAGFRPNLAARWGCVGLSDYGRAVHRWRTDASGTLSVKLFWRDVAELAGELDPGRFHDLHQRRPDATSPDTYREIAALIAPLFPAADYIHLLRRDRVRQAVSAAAAVQTGIWRQIPQMSERTGAAAPSFDFAMIERLIGYADFCHRHWRGFFAAIGAAPHRLAYEDLTRDHDAAVKAVFEHLGSTAAVPPVRMKRQSDARNETMVLRFLRENAARATAGTVA</sequence>
<evidence type="ECO:0000313" key="3">
    <source>
        <dbReference type="Proteomes" id="UP001419910"/>
    </source>
</evidence>
<dbReference type="Pfam" id="PF09037">
    <property type="entry name" value="Sulphotransf"/>
    <property type="match status" value="1"/>
</dbReference>
<dbReference type="PIRSF" id="PIRSF021497">
    <property type="entry name" value="Sulphotransferase_Stf0"/>
    <property type="match status" value="1"/>
</dbReference>
<dbReference type="RefSeq" id="WP_343889499.1">
    <property type="nucleotide sequence ID" value="NZ_BAAAEH010000022.1"/>
</dbReference>
<comment type="caution">
    <text evidence="2">The sequence shown here is derived from an EMBL/GenBank/DDBJ whole genome shotgun (WGS) entry which is preliminary data.</text>
</comment>
<dbReference type="InterPro" id="IPR015124">
    <property type="entry name" value="Stf0"/>
</dbReference>
<gene>
    <name evidence="2" type="ORF">ABC974_08805</name>
</gene>
<dbReference type="InterPro" id="IPR024628">
    <property type="entry name" value="Sulfotransferase_Stf0_dom"/>
</dbReference>
<dbReference type="SUPFAM" id="SSF52540">
    <property type="entry name" value="P-loop containing nucleoside triphosphate hydrolases"/>
    <property type="match status" value="1"/>
</dbReference>
<dbReference type="EMBL" id="JBDIME010000005">
    <property type="protein sequence ID" value="MEN2789722.1"/>
    <property type="molecule type" value="Genomic_DNA"/>
</dbReference>
<proteinExistence type="predicted"/>
<name>A0ABU9Y1T7_9SPHN</name>
<organism evidence="2 3">
    <name type="scientific">Sphingomonas oligophenolica</name>
    <dbReference type="NCBI Taxonomy" id="301154"/>
    <lineage>
        <taxon>Bacteria</taxon>
        <taxon>Pseudomonadati</taxon>
        <taxon>Pseudomonadota</taxon>
        <taxon>Alphaproteobacteria</taxon>
        <taxon>Sphingomonadales</taxon>
        <taxon>Sphingomonadaceae</taxon>
        <taxon>Sphingomonas</taxon>
    </lineage>
</organism>
<protein>
    <submittedName>
        <fullName evidence="2">Stf0 family sulfotransferase</fullName>
    </submittedName>
</protein>
<reference evidence="2 3" key="1">
    <citation type="submission" date="2024-05" db="EMBL/GenBank/DDBJ databases">
        <authorList>
            <person name="Liu Q."/>
            <person name="Xin Y.-H."/>
        </authorList>
    </citation>
    <scope>NUCLEOTIDE SEQUENCE [LARGE SCALE GENOMIC DNA]</scope>
    <source>
        <strain evidence="2 3">CGMCC 1.10181</strain>
    </source>
</reference>
<dbReference type="Proteomes" id="UP001419910">
    <property type="component" value="Unassembled WGS sequence"/>
</dbReference>